<dbReference type="AlphaFoldDB" id="A0A0W0TNI6"/>
<name>A0A0W0TNI6_9GAMM</name>
<comment type="caution">
    <text evidence="1">The sequence shown here is derived from an EMBL/GenBank/DDBJ whole genome shotgun (WGS) entry which is preliminary data.</text>
</comment>
<accession>A0A0W0TNI6</accession>
<evidence type="ECO:0000313" key="1">
    <source>
        <dbReference type="EMBL" id="KTC97148.1"/>
    </source>
</evidence>
<gene>
    <name evidence="1" type="primary">enhB_2</name>
    <name evidence="1" type="ORF">Lgee_2119</name>
</gene>
<sequence>MVRLYLPVLALAAASAFASPFPRGCEVTGFSFTQNYLTLNESGQQTFYLLQNRSNRPIGIRRVETSDEFMTPSLDVALAPDAWAAFASDVQSMYFECFTQDADNETPGSCRELLEICQYPRVRFALSNMGNYWVSANKSQQEIIQDAVAKGIYLRW</sequence>
<dbReference type="PATRIC" id="fig|45065.4.peg.2299"/>
<dbReference type="Proteomes" id="UP000054785">
    <property type="component" value="Unassembled WGS sequence"/>
</dbReference>
<protein>
    <submittedName>
        <fullName evidence="1">Enhanced entry protein EnhB</fullName>
    </submittedName>
</protein>
<dbReference type="STRING" id="45065.Lgee_2119"/>
<proteinExistence type="predicted"/>
<dbReference type="RefSeq" id="WP_028386139.1">
    <property type="nucleotide sequence ID" value="NZ_CAAAHN010000004.1"/>
</dbReference>
<organism evidence="1 2">
    <name type="scientific">Legionella geestiana</name>
    <dbReference type="NCBI Taxonomy" id="45065"/>
    <lineage>
        <taxon>Bacteria</taxon>
        <taxon>Pseudomonadati</taxon>
        <taxon>Pseudomonadota</taxon>
        <taxon>Gammaproteobacteria</taxon>
        <taxon>Legionellales</taxon>
        <taxon>Legionellaceae</taxon>
        <taxon>Legionella</taxon>
    </lineage>
</organism>
<dbReference type="OrthoDB" id="5639597at2"/>
<evidence type="ECO:0000313" key="2">
    <source>
        <dbReference type="Proteomes" id="UP000054785"/>
    </source>
</evidence>
<keyword evidence="2" id="KW-1185">Reference proteome</keyword>
<dbReference type="EMBL" id="LNYC01000073">
    <property type="protein sequence ID" value="KTC97148.1"/>
    <property type="molecule type" value="Genomic_DNA"/>
</dbReference>
<reference evidence="1 2" key="1">
    <citation type="submission" date="2015-11" db="EMBL/GenBank/DDBJ databases">
        <title>Genomic analysis of 38 Legionella species identifies large and diverse effector repertoires.</title>
        <authorList>
            <person name="Burstein D."/>
            <person name="Amaro F."/>
            <person name="Zusman T."/>
            <person name="Lifshitz Z."/>
            <person name="Cohen O."/>
            <person name="Gilbert J.A."/>
            <person name="Pupko T."/>
            <person name="Shuman H.A."/>
            <person name="Segal G."/>
        </authorList>
    </citation>
    <scope>NUCLEOTIDE SEQUENCE [LARGE SCALE GENOMIC DNA]</scope>
    <source>
        <strain evidence="1 2">ATCC 49504</strain>
    </source>
</reference>